<dbReference type="EMBL" id="JAWWNJ010000016">
    <property type="protein sequence ID" value="KAK7039463.1"/>
    <property type="molecule type" value="Genomic_DNA"/>
</dbReference>
<dbReference type="Proteomes" id="UP001362999">
    <property type="component" value="Unassembled WGS sequence"/>
</dbReference>
<keyword evidence="1" id="KW-1133">Transmembrane helix</keyword>
<dbReference type="InterPro" id="IPR011990">
    <property type="entry name" value="TPR-like_helical_dom_sf"/>
</dbReference>
<dbReference type="PANTHER" id="PTHR28142">
    <property type="entry name" value="MITOCHONDRIAL INNER MEMBRANE I-AAA PROTEASE SUPERCOMPLEX SUBUNIT MGR3-RELATED"/>
    <property type="match status" value="1"/>
</dbReference>
<evidence type="ECO:0000256" key="1">
    <source>
        <dbReference type="SAM" id="Phobius"/>
    </source>
</evidence>
<comment type="caution">
    <text evidence="2">The sequence shown here is derived from an EMBL/GenBank/DDBJ whole genome shotgun (WGS) entry which is preliminary data.</text>
</comment>
<dbReference type="PANTHER" id="PTHR28142:SF1">
    <property type="entry name" value="MITOCHONDRIAL INNER MEMBRANE I-AAA PROTEASE SUPERCOMPLEX SUBUNIT MGR3-RELATED"/>
    <property type="match status" value="1"/>
</dbReference>
<keyword evidence="1" id="KW-0812">Transmembrane</keyword>
<organism evidence="2 3">
    <name type="scientific">Favolaschia claudopus</name>
    <dbReference type="NCBI Taxonomy" id="2862362"/>
    <lineage>
        <taxon>Eukaryota</taxon>
        <taxon>Fungi</taxon>
        <taxon>Dikarya</taxon>
        <taxon>Basidiomycota</taxon>
        <taxon>Agaricomycotina</taxon>
        <taxon>Agaricomycetes</taxon>
        <taxon>Agaricomycetidae</taxon>
        <taxon>Agaricales</taxon>
        <taxon>Marasmiineae</taxon>
        <taxon>Mycenaceae</taxon>
        <taxon>Favolaschia</taxon>
    </lineage>
</organism>
<dbReference type="SUPFAM" id="SSF48452">
    <property type="entry name" value="TPR-like"/>
    <property type="match status" value="1"/>
</dbReference>
<protein>
    <submittedName>
        <fullName evidence="2">Uncharacterized protein</fullName>
    </submittedName>
</protein>
<dbReference type="AlphaFoldDB" id="A0AAW0CJZ0"/>
<accession>A0AAW0CJZ0</accession>
<dbReference type="InterPro" id="IPR040201">
    <property type="entry name" value="Mrg3-like"/>
</dbReference>
<keyword evidence="3" id="KW-1185">Reference proteome</keyword>
<sequence length="382" mass="42216">MLSSSASGSSRYLQLLPRRGHTHTQYILRHFSTQSSSVPPRPSPARRRAQIGIVCLSLFGVGALAYAGWDAYTTWRDLYPPCRDRENSLFYKRKAWDTAVTLPTELFKSEPFLKVTGIAVDLAGELEEDGKSQEAFALYSEALDYIKRADKQLSQRERFRAVSLAVKLGQLAESCPNPIPAEEEEAILVFAVEETLKLLMGTRQEPLDMSTLKLPRGLTKTDISVPLQLLGDFYGRAGKLEYAMPLYLQTVSLLVPENPNKAPPEEICQGAHLMSNIAGLLLVRGTPDSEKRVEEAERWAHNALSLLQTARKNTKEQIPVCELALCAALFNAGMLREVAGDDARARSFFKAAFQQSQSFGAEDGVAAAKTAIDRLNAKQNSP</sequence>
<reference evidence="2 3" key="1">
    <citation type="journal article" date="2024" name="J Genomics">
        <title>Draft genome sequencing and assembly of Favolaschia claudopus CIRM-BRFM 2984 isolated from oak limbs.</title>
        <authorList>
            <person name="Navarro D."/>
            <person name="Drula E."/>
            <person name="Chaduli D."/>
            <person name="Cazenave R."/>
            <person name="Ahrendt S."/>
            <person name="Wang J."/>
            <person name="Lipzen A."/>
            <person name="Daum C."/>
            <person name="Barry K."/>
            <person name="Grigoriev I.V."/>
            <person name="Favel A."/>
            <person name="Rosso M.N."/>
            <person name="Martin F."/>
        </authorList>
    </citation>
    <scope>NUCLEOTIDE SEQUENCE [LARGE SCALE GENOMIC DNA]</scope>
    <source>
        <strain evidence="2 3">CIRM-BRFM 2984</strain>
    </source>
</reference>
<feature type="transmembrane region" description="Helical" evidence="1">
    <location>
        <begin position="51"/>
        <end position="69"/>
    </location>
</feature>
<evidence type="ECO:0000313" key="3">
    <source>
        <dbReference type="Proteomes" id="UP001362999"/>
    </source>
</evidence>
<name>A0AAW0CJZ0_9AGAR</name>
<dbReference type="Gene3D" id="1.25.40.10">
    <property type="entry name" value="Tetratricopeptide repeat domain"/>
    <property type="match status" value="1"/>
</dbReference>
<proteinExistence type="predicted"/>
<gene>
    <name evidence="2" type="ORF">R3P38DRAFT_2899641</name>
</gene>
<evidence type="ECO:0000313" key="2">
    <source>
        <dbReference type="EMBL" id="KAK7039463.1"/>
    </source>
</evidence>
<keyword evidence="1" id="KW-0472">Membrane</keyword>